<evidence type="ECO:0000313" key="4">
    <source>
        <dbReference type="EMBL" id="MFC5833959.1"/>
    </source>
</evidence>
<evidence type="ECO:0000259" key="3">
    <source>
        <dbReference type="Pfam" id="PF13193"/>
    </source>
</evidence>
<dbReference type="Gene3D" id="3.30.300.30">
    <property type="match status" value="1"/>
</dbReference>
<keyword evidence="5" id="KW-1185">Reference proteome</keyword>
<dbReference type="InterPro" id="IPR000873">
    <property type="entry name" value="AMP-dep_synth/lig_dom"/>
</dbReference>
<dbReference type="Pfam" id="PF00501">
    <property type="entry name" value="AMP-binding"/>
    <property type="match status" value="1"/>
</dbReference>
<accession>A0ABW1D854</accession>
<dbReference type="RefSeq" id="WP_379523379.1">
    <property type="nucleotide sequence ID" value="NZ_JBHSPA010000101.1"/>
</dbReference>
<dbReference type="PANTHER" id="PTHR43201:SF32">
    <property type="entry name" value="2-SUCCINYLBENZOATE--COA LIGASE, CHLOROPLASTIC_PEROXISOMAL"/>
    <property type="match status" value="1"/>
</dbReference>
<dbReference type="InterPro" id="IPR045851">
    <property type="entry name" value="AMP-bd_C_sf"/>
</dbReference>
<comment type="caution">
    <text evidence="4">The sequence shown here is derived from an EMBL/GenBank/DDBJ whole genome shotgun (WGS) entry which is preliminary data.</text>
</comment>
<reference evidence="5" key="1">
    <citation type="journal article" date="2019" name="Int. J. Syst. Evol. Microbiol.">
        <title>The Global Catalogue of Microorganisms (GCM) 10K type strain sequencing project: providing services to taxonomists for standard genome sequencing and annotation.</title>
        <authorList>
            <consortium name="The Broad Institute Genomics Platform"/>
            <consortium name="The Broad Institute Genome Sequencing Center for Infectious Disease"/>
            <person name="Wu L."/>
            <person name="Ma J."/>
        </authorList>
    </citation>
    <scope>NUCLEOTIDE SEQUENCE [LARGE SCALE GENOMIC DNA]</scope>
    <source>
        <strain evidence="5">CCUG 53903</strain>
    </source>
</reference>
<feature type="domain" description="AMP-dependent synthetase/ligase" evidence="2">
    <location>
        <begin position="34"/>
        <end position="373"/>
    </location>
</feature>
<dbReference type="EMBL" id="JBHSPA010000101">
    <property type="protein sequence ID" value="MFC5833959.1"/>
    <property type="molecule type" value="Genomic_DNA"/>
</dbReference>
<dbReference type="Gene3D" id="3.40.50.12780">
    <property type="entry name" value="N-terminal domain of ligase-like"/>
    <property type="match status" value="1"/>
</dbReference>
<dbReference type="PANTHER" id="PTHR43201">
    <property type="entry name" value="ACYL-COA SYNTHETASE"/>
    <property type="match status" value="1"/>
</dbReference>
<dbReference type="InterPro" id="IPR042099">
    <property type="entry name" value="ANL_N_sf"/>
</dbReference>
<gene>
    <name evidence="4" type="ORF">ACFPZ3_59805</name>
</gene>
<evidence type="ECO:0000259" key="2">
    <source>
        <dbReference type="Pfam" id="PF00501"/>
    </source>
</evidence>
<protein>
    <submittedName>
        <fullName evidence="4">Class I adenylate-forming enzyme family protein</fullName>
    </submittedName>
</protein>
<name>A0ABW1D854_9ACTN</name>
<evidence type="ECO:0000313" key="5">
    <source>
        <dbReference type="Proteomes" id="UP001596058"/>
    </source>
</evidence>
<dbReference type="Pfam" id="PF13193">
    <property type="entry name" value="AMP-binding_C"/>
    <property type="match status" value="1"/>
</dbReference>
<dbReference type="Proteomes" id="UP001596058">
    <property type="component" value="Unassembled WGS sequence"/>
</dbReference>
<feature type="region of interest" description="Disordered" evidence="1">
    <location>
        <begin position="317"/>
        <end position="348"/>
    </location>
</feature>
<dbReference type="SUPFAM" id="SSF56801">
    <property type="entry name" value="Acetyl-CoA synthetase-like"/>
    <property type="match status" value="1"/>
</dbReference>
<sequence>MSVWGDRIEAEEVRGMSFRTYTQRPKDIRCLLAFADRWGDRPHIVQGDKEVTFAGLRSAVDGKARELAESGVQPGDLVLLLGWNSPEWIVNFWACVMVGAVPVLANAWWGTAELAGASSALHLKLALADARGSTNLPVGIPTCRWACDAAPAGRRMTGEIDEDSPAVIVFTSGTAGRPKAVVLSHRSLLAGLHMLLHITRRLPQQVEESTGDAGLHTGPMFHIGGVQTLIRAITVGDTLVMPTGRFDPGEALQLIEERKLARWSAVPTMISRVLEYPDMHRRDLSSLRSITVGGAPVHSEFIARLRSGLPGVEPRVATGYGLTENGGQGTAASGRDTTERPGSSGRPLPCVELKIADDGEVLMRSPTQMLGYHGDEDSPIDAEGWLHTGDLGRIDADGHLWITGRAKDIIIRGGENIAPVAVEEALATIPGVVESAVFGVPHPVLGEEVVAAVVIEQGLTAEQLREQLRTKLASFAIPSRWRLQREPLPTNHVGKIDKRALAGEWS</sequence>
<evidence type="ECO:0000256" key="1">
    <source>
        <dbReference type="SAM" id="MobiDB-lite"/>
    </source>
</evidence>
<organism evidence="4 5">
    <name type="scientific">Nonomuraea insulae</name>
    <dbReference type="NCBI Taxonomy" id="1616787"/>
    <lineage>
        <taxon>Bacteria</taxon>
        <taxon>Bacillati</taxon>
        <taxon>Actinomycetota</taxon>
        <taxon>Actinomycetes</taxon>
        <taxon>Streptosporangiales</taxon>
        <taxon>Streptosporangiaceae</taxon>
        <taxon>Nonomuraea</taxon>
    </lineage>
</organism>
<proteinExistence type="predicted"/>
<feature type="domain" description="AMP-binding enzyme C-terminal" evidence="3">
    <location>
        <begin position="422"/>
        <end position="495"/>
    </location>
</feature>
<dbReference type="InterPro" id="IPR025110">
    <property type="entry name" value="AMP-bd_C"/>
</dbReference>